<dbReference type="FunFam" id="3.40.309.10:FF:000012">
    <property type="entry name" value="Betaine aldehyde dehydrogenase"/>
    <property type="match status" value="1"/>
</dbReference>
<dbReference type="GO" id="GO:0016620">
    <property type="term" value="F:oxidoreductase activity, acting on the aldehyde or oxo group of donors, NAD or NADP as acceptor"/>
    <property type="evidence" value="ECO:0007669"/>
    <property type="project" value="InterPro"/>
</dbReference>
<dbReference type="PROSITE" id="PS00687">
    <property type="entry name" value="ALDEHYDE_DEHYDR_GLU"/>
    <property type="match status" value="1"/>
</dbReference>
<evidence type="ECO:0000313" key="6">
    <source>
        <dbReference type="EMBL" id="AII10980.1"/>
    </source>
</evidence>
<dbReference type="PANTHER" id="PTHR11699">
    <property type="entry name" value="ALDEHYDE DEHYDROGENASE-RELATED"/>
    <property type="match status" value="1"/>
</dbReference>
<evidence type="ECO:0000256" key="4">
    <source>
        <dbReference type="RuleBase" id="RU003345"/>
    </source>
</evidence>
<evidence type="ECO:0000313" key="7">
    <source>
        <dbReference type="Proteomes" id="UP000028488"/>
    </source>
</evidence>
<feature type="active site" evidence="3">
    <location>
        <position position="254"/>
    </location>
</feature>
<dbReference type="EMBL" id="CP008949">
    <property type="protein sequence ID" value="AII10980.1"/>
    <property type="molecule type" value="Genomic_DNA"/>
</dbReference>
<comment type="similarity">
    <text evidence="1 4">Belongs to the aldehyde dehydrogenase family.</text>
</comment>
<name>A0A076EYD5_RHOOP</name>
<evidence type="ECO:0000256" key="3">
    <source>
        <dbReference type="PROSITE-ProRule" id="PRU10007"/>
    </source>
</evidence>
<evidence type="ECO:0000259" key="5">
    <source>
        <dbReference type="Pfam" id="PF00171"/>
    </source>
</evidence>
<protein>
    <submittedName>
        <fullName evidence="6">Aldehyde dehydrogenase</fullName>
    </submittedName>
</protein>
<dbReference type="InterPro" id="IPR015590">
    <property type="entry name" value="Aldehyde_DH_dom"/>
</dbReference>
<feature type="domain" description="Aldehyde dehydrogenase" evidence="5">
    <location>
        <begin position="26"/>
        <end position="481"/>
    </location>
</feature>
<gene>
    <name evidence="6" type="ORF">EP51_43530</name>
</gene>
<evidence type="ECO:0000256" key="1">
    <source>
        <dbReference type="ARBA" id="ARBA00009986"/>
    </source>
</evidence>
<dbReference type="InterPro" id="IPR016163">
    <property type="entry name" value="Ald_DH_C"/>
</dbReference>
<keyword evidence="6" id="KW-0614">Plasmid</keyword>
<organism evidence="6 7">
    <name type="scientific">Rhodococcus opacus</name>
    <name type="common">Nocardia opaca</name>
    <dbReference type="NCBI Taxonomy" id="37919"/>
    <lineage>
        <taxon>Bacteria</taxon>
        <taxon>Bacillati</taxon>
        <taxon>Actinomycetota</taxon>
        <taxon>Actinomycetes</taxon>
        <taxon>Mycobacteriales</taxon>
        <taxon>Nocardiaceae</taxon>
        <taxon>Rhodococcus</taxon>
    </lineage>
</organism>
<dbReference type="AlphaFoldDB" id="A0A076EYD5"/>
<dbReference type="Gene3D" id="3.40.605.10">
    <property type="entry name" value="Aldehyde Dehydrogenase, Chain A, domain 1"/>
    <property type="match status" value="1"/>
</dbReference>
<proteinExistence type="inferred from homology"/>
<dbReference type="InterPro" id="IPR016161">
    <property type="entry name" value="Ald_DH/histidinol_DH"/>
</dbReference>
<dbReference type="Proteomes" id="UP000028488">
    <property type="component" value="Plasmid pPDG2"/>
</dbReference>
<geneLocation type="plasmid" evidence="6 7">
    <name>pPDG2</name>
</geneLocation>
<dbReference type="Gene3D" id="3.40.309.10">
    <property type="entry name" value="Aldehyde Dehydrogenase, Chain A, domain 2"/>
    <property type="match status" value="1"/>
</dbReference>
<dbReference type="SUPFAM" id="SSF53720">
    <property type="entry name" value="ALDH-like"/>
    <property type="match status" value="1"/>
</dbReference>
<reference evidence="6 7" key="1">
    <citation type="submission" date="2014-07" db="EMBL/GenBank/DDBJ databases">
        <title>Genome Sequence of Rhodococcus opacus Strain R7, a Biodegrader of Mono- and Polycyclic Aromatic Hydrocarbons.</title>
        <authorList>
            <person name="Di Gennaro P."/>
            <person name="Zampolli J."/>
            <person name="Presti I."/>
            <person name="Cappelletti M."/>
            <person name="D'Ursi P."/>
            <person name="Orro A."/>
            <person name="Mezzelani A."/>
            <person name="Milanesi L."/>
        </authorList>
    </citation>
    <scope>NUCLEOTIDE SEQUENCE [LARGE SCALE GENOMIC DNA]</scope>
    <source>
        <strain evidence="6 7">R7</strain>
        <plasmid evidence="6">pPDG2</plasmid>
    </source>
</reference>
<dbReference type="InterPro" id="IPR029510">
    <property type="entry name" value="Ald_DH_CS_GLU"/>
</dbReference>
<dbReference type="InterPro" id="IPR016162">
    <property type="entry name" value="Ald_DH_N"/>
</dbReference>
<evidence type="ECO:0000256" key="2">
    <source>
        <dbReference type="ARBA" id="ARBA00023002"/>
    </source>
</evidence>
<sequence>MTDTIDISAAHRSWAVLRNGAPMPASATYPIEDPSTGNKLTEVPDCSDAEVDELVRAAIVAQREWGALPPRQRAAKVREFGQVLREHREELALLDAIDAGFPLHMMRIDVDAAVELLDLFCDAALELGGRTIPVSNNLHFTTQQPYGVVARIGAFNHPFFFSASKVAAPLVAGNAVILKAPDQAPLSALRMAELAATVLPPNLCITISGRGSGAGRALVRHPEVRRIGFIGSPETGRLIQQEAAAVAVKNISLELGGKNAMIVMPDADLSRAAQAAVTGMNFTWTAGQSCGSTSRLLVHESIADELTAAVADIVAGIVVGHPLDPAAQMGPLISQMQYEKSLDAIASGVSSGAHIVAGGSRPTTIGDGGWFLSPTVLADVPWDSDVATNEIFGPVLSIITFRDEDEAITIANSVEYGLTGAIWTTDITRAHRMAQAIDAGYVLINGASRHYWGLPFGGVKSSGVGREESVEELISYSETKATTVVLS</sequence>
<keyword evidence="2 4" id="KW-0560">Oxidoreductase</keyword>
<dbReference type="RefSeq" id="WP_128643450.1">
    <property type="nucleotide sequence ID" value="NZ_CP008949.1"/>
</dbReference>
<accession>A0A076EYD5</accession>
<dbReference type="Pfam" id="PF00171">
    <property type="entry name" value="Aldedh"/>
    <property type="match status" value="1"/>
</dbReference>